<dbReference type="AlphaFoldDB" id="A0A154P2U0"/>
<feature type="non-terminal residue" evidence="1">
    <location>
        <position position="1"/>
    </location>
</feature>
<dbReference type="Proteomes" id="UP000076502">
    <property type="component" value="Unassembled WGS sequence"/>
</dbReference>
<evidence type="ECO:0000313" key="1">
    <source>
        <dbReference type="EMBL" id="KZC06191.1"/>
    </source>
</evidence>
<proteinExistence type="predicted"/>
<name>A0A154P2U0_DUFNO</name>
<evidence type="ECO:0000313" key="2">
    <source>
        <dbReference type="Proteomes" id="UP000076502"/>
    </source>
</evidence>
<keyword evidence="2" id="KW-1185">Reference proteome</keyword>
<sequence length="56" mass="6388">KSYLFNESEPCERGRLGMRFIIFCMKSLPFGLLIKNSRPSGLADMFVTMPNNAIMN</sequence>
<reference evidence="1 2" key="1">
    <citation type="submission" date="2015-07" db="EMBL/GenBank/DDBJ databases">
        <title>The genome of Dufourea novaeangliae.</title>
        <authorList>
            <person name="Pan H."/>
            <person name="Kapheim K."/>
        </authorList>
    </citation>
    <scope>NUCLEOTIDE SEQUENCE [LARGE SCALE GENOMIC DNA]</scope>
    <source>
        <strain evidence="1">0120121106</strain>
        <tissue evidence="1">Whole body</tissue>
    </source>
</reference>
<accession>A0A154P2U0</accession>
<organism evidence="1 2">
    <name type="scientific">Dufourea novaeangliae</name>
    <name type="common">Sweat bee</name>
    <dbReference type="NCBI Taxonomy" id="178035"/>
    <lineage>
        <taxon>Eukaryota</taxon>
        <taxon>Metazoa</taxon>
        <taxon>Ecdysozoa</taxon>
        <taxon>Arthropoda</taxon>
        <taxon>Hexapoda</taxon>
        <taxon>Insecta</taxon>
        <taxon>Pterygota</taxon>
        <taxon>Neoptera</taxon>
        <taxon>Endopterygota</taxon>
        <taxon>Hymenoptera</taxon>
        <taxon>Apocrita</taxon>
        <taxon>Aculeata</taxon>
        <taxon>Apoidea</taxon>
        <taxon>Anthophila</taxon>
        <taxon>Halictidae</taxon>
        <taxon>Rophitinae</taxon>
        <taxon>Dufourea</taxon>
    </lineage>
</organism>
<protein>
    <submittedName>
        <fullName evidence="1">Uncharacterized protein</fullName>
    </submittedName>
</protein>
<dbReference type="EMBL" id="KQ434809">
    <property type="protein sequence ID" value="KZC06191.1"/>
    <property type="molecule type" value="Genomic_DNA"/>
</dbReference>
<gene>
    <name evidence="1" type="ORF">WN55_10100</name>
</gene>